<keyword evidence="4 7" id="KW-0812">Transmembrane</keyword>
<feature type="transmembrane region" description="Helical" evidence="7">
    <location>
        <begin position="40"/>
        <end position="57"/>
    </location>
</feature>
<evidence type="ECO:0000256" key="7">
    <source>
        <dbReference type="RuleBase" id="RU362072"/>
    </source>
</evidence>
<comment type="caution">
    <text evidence="8">The sequence shown here is derived from an EMBL/GenBank/DDBJ whole genome shotgun (WGS) entry which is preliminary data.</text>
</comment>
<dbReference type="Proteomes" id="UP000022311">
    <property type="component" value="Unassembled WGS sequence"/>
</dbReference>
<keyword evidence="6 7" id="KW-0472">Membrane</keyword>
<dbReference type="GO" id="GO:0005886">
    <property type="term" value="C:plasma membrane"/>
    <property type="evidence" value="ECO:0007669"/>
    <property type="project" value="UniProtKB-SubCell"/>
</dbReference>
<evidence type="ECO:0000313" key="9">
    <source>
        <dbReference type="Proteomes" id="UP000022311"/>
    </source>
</evidence>
<evidence type="ECO:0000256" key="6">
    <source>
        <dbReference type="ARBA" id="ARBA00023136"/>
    </source>
</evidence>
<evidence type="ECO:0000256" key="1">
    <source>
        <dbReference type="ARBA" id="ARBA00004651"/>
    </source>
</evidence>
<dbReference type="InterPro" id="IPR002010">
    <property type="entry name" value="T3SS_IM_R"/>
</dbReference>
<reference evidence="8 9" key="1">
    <citation type="submission" date="2014-01" db="EMBL/GenBank/DDBJ databases">
        <authorList>
            <person name="Durkin A.S."/>
            <person name="McCorrison J."/>
            <person name="Torralba M."/>
            <person name="Gillis M."/>
            <person name="Haft D.H."/>
            <person name="Methe B."/>
            <person name="Sutton G."/>
            <person name="Nelson K.E."/>
        </authorList>
    </citation>
    <scope>NUCLEOTIDE SEQUENCE [LARGE SCALE GENOMIC DNA]</scope>
    <source>
        <strain evidence="8 9">205/92</strain>
    </source>
</reference>
<dbReference type="InterPro" id="IPR006304">
    <property type="entry name" value="T3SS_SpaR/YscT"/>
</dbReference>
<dbReference type="RefSeq" id="WP_036961009.1">
    <property type="nucleotide sequence ID" value="NZ_JALD01000038.1"/>
</dbReference>
<comment type="subcellular location">
    <subcellularLocation>
        <location evidence="1 7">Cell membrane</location>
        <topology evidence="1 7">Multi-pass membrane protein</topology>
    </subcellularLocation>
</comment>
<feature type="transmembrane region" description="Helical" evidence="7">
    <location>
        <begin position="211"/>
        <end position="231"/>
    </location>
</feature>
<dbReference type="PANTHER" id="PTHR30065:SF1">
    <property type="entry name" value="SURFACE PRESENTATION OF ANTIGENS PROTEIN SPAR"/>
    <property type="match status" value="1"/>
</dbReference>
<feature type="transmembrane region" description="Helical" evidence="7">
    <location>
        <begin position="69"/>
        <end position="93"/>
    </location>
</feature>
<dbReference type="Pfam" id="PF01311">
    <property type="entry name" value="Bac_export_1"/>
    <property type="match status" value="1"/>
</dbReference>
<evidence type="ECO:0000313" key="8">
    <source>
        <dbReference type="EMBL" id="EUD11680.1"/>
    </source>
</evidence>
<dbReference type="PRINTS" id="PR00953">
    <property type="entry name" value="TYPE3IMRPROT"/>
</dbReference>
<evidence type="ECO:0000256" key="2">
    <source>
        <dbReference type="ARBA" id="ARBA00009772"/>
    </source>
</evidence>
<sequence>MSFGLFFEAHAWVYTASLGLARVSPVFFMLPFLNNNVLTGVVRNSVIVIVAVSVWPYEVSSTELPNTLPAIAVIAQEVIIGLILGFLVAWPFWVMHALGNIVDNQRGATLSSTIDPANGVDTSEMANFLNLFTAVIFLQNGGLQMMVETFYESYQLCNPTESCLPSLPPVLSFINTITAQSFVLASPILAVLLLSEVVLGLLSRFAPQMNAFAISLTIKSGLAVLIMLFYFSPVFPDNILKLSFTPALLDTWISDIK</sequence>
<gene>
    <name evidence="8" type="primary">epaR_1</name>
    <name evidence="8" type="ORF">HMPREF1563_0265</name>
</gene>
<proteinExistence type="inferred from homology"/>
<dbReference type="PANTHER" id="PTHR30065">
    <property type="entry name" value="FLAGELLAR BIOSYNTHETIC PROTEIN FLIR"/>
    <property type="match status" value="1"/>
</dbReference>
<dbReference type="AlphaFoldDB" id="A0AAV3M7L8"/>
<evidence type="ECO:0000256" key="4">
    <source>
        <dbReference type="ARBA" id="ARBA00022692"/>
    </source>
</evidence>
<dbReference type="EMBL" id="JALD01000038">
    <property type="protein sequence ID" value="EUD11680.1"/>
    <property type="molecule type" value="Genomic_DNA"/>
</dbReference>
<feature type="transmembrane region" description="Helical" evidence="7">
    <location>
        <begin position="182"/>
        <end position="205"/>
    </location>
</feature>
<evidence type="ECO:0000256" key="3">
    <source>
        <dbReference type="ARBA" id="ARBA00022475"/>
    </source>
</evidence>
<dbReference type="GO" id="GO:0006605">
    <property type="term" value="P:protein targeting"/>
    <property type="evidence" value="ECO:0007669"/>
    <property type="project" value="UniProtKB-UniRule"/>
</dbReference>
<keyword evidence="5 7" id="KW-1133">Transmembrane helix</keyword>
<organism evidence="8 9">
    <name type="scientific">Providencia alcalifaciens 205/92</name>
    <dbReference type="NCBI Taxonomy" id="1256988"/>
    <lineage>
        <taxon>Bacteria</taxon>
        <taxon>Pseudomonadati</taxon>
        <taxon>Pseudomonadota</taxon>
        <taxon>Gammaproteobacteria</taxon>
        <taxon>Enterobacterales</taxon>
        <taxon>Morganellaceae</taxon>
        <taxon>Providencia</taxon>
    </lineage>
</organism>
<evidence type="ECO:0000256" key="5">
    <source>
        <dbReference type="ARBA" id="ARBA00022989"/>
    </source>
</evidence>
<accession>A0AAV3M7L8</accession>
<name>A0AAV3M7L8_9GAMM</name>
<protein>
    <submittedName>
        <fullName evidence="8">Type III secretion apparatus protein SpaR/YscT/HrcT</fullName>
    </submittedName>
</protein>
<comment type="similarity">
    <text evidence="2 7">Belongs to the FliR/MopE/SpaR family.</text>
</comment>
<dbReference type="NCBIfam" id="TIGR01401">
    <property type="entry name" value="fliR_like_III"/>
    <property type="match status" value="1"/>
</dbReference>
<keyword evidence="3 7" id="KW-1003">Cell membrane</keyword>
<feature type="transmembrane region" description="Helical" evidence="7">
    <location>
        <begin position="12"/>
        <end position="33"/>
    </location>
</feature>